<feature type="compositionally biased region" description="Polar residues" evidence="1">
    <location>
        <begin position="1"/>
        <end position="10"/>
    </location>
</feature>
<feature type="region of interest" description="Disordered" evidence="1">
    <location>
        <begin position="1"/>
        <end position="29"/>
    </location>
</feature>
<evidence type="ECO:0000256" key="1">
    <source>
        <dbReference type="SAM" id="MobiDB-lite"/>
    </source>
</evidence>
<dbReference type="EMBL" id="BEYU01000032">
    <property type="protein sequence ID" value="GBG27512.1"/>
    <property type="molecule type" value="Genomic_DNA"/>
</dbReference>
<gene>
    <name evidence="2" type="ORF">FCC1311_037352</name>
</gene>
<dbReference type="AlphaFoldDB" id="A0A2R5G8Y0"/>
<feature type="region of interest" description="Disordered" evidence="1">
    <location>
        <begin position="50"/>
        <end position="71"/>
    </location>
</feature>
<accession>A0A2R5G8Y0</accession>
<reference evidence="2 3" key="1">
    <citation type="submission" date="2017-12" db="EMBL/GenBank/DDBJ databases">
        <title>Sequencing, de novo assembly and annotation of complete genome of a new Thraustochytrid species, strain FCC1311.</title>
        <authorList>
            <person name="Sedici K."/>
            <person name="Godart F."/>
            <person name="Aiese Cigliano R."/>
            <person name="Sanseverino W."/>
            <person name="Barakat M."/>
            <person name="Ortet P."/>
            <person name="Marechal E."/>
            <person name="Cagnac O."/>
            <person name="Amato A."/>
        </authorList>
    </citation>
    <scope>NUCLEOTIDE SEQUENCE [LARGE SCALE GENOMIC DNA]</scope>
</reference>
<evidence type="ECO:0000313" key="3">
    <source>
        <dbReference type="Proteomes" id="UP000241890"/>
    </source>
</evidence>
<protein>
    <submittedName>
        <fullName evidence="2">Uncharacterized protein</fullName>
    </submittedName>
</protein>
<sequence>MPVQPESTTPRAYGPATSPRVALSNKQSGFHNSRYVRSVSVTDELSLDGMRLDSPVSSNPQEPVESWHQNLEHNPVTPRAWRNRVHAPRIALPLNFPRLAIPAANSGGGTDVTQARNRERAGQGLLTYCLWNALRSGLWGGFLGPTPRCC</sequence>
<proteinExistence type="predicted"/>
<name>A0A2R5G8Y0_9STRA</name>
<evidence type="ECO:0000313" key="2">
    <source>
        <dbReference type="EMBL" id="GBG27512.1"/>
    </source>
</evidence>
<organism evidence="2 3">
    <name type="scientific">Hondaea fermentalgiana</name>
    <dbReference type="NCBI Taxonomy" id="2315210"/>
    <lineage>
        <taxon>Eukaryota</taxon>
        <taxon>Sar</taxon>
        <taxon>Stramenopiles</taxon>
        <taxon>Bigyra</taxon>
        <taxon>Labyrinthulomycetes</taxon>
        <taxon>Thraustochytrida</taxon>
        <taxon>Thraustochytriidae</taxon>
        <taxon>Hondaea</taxon>
    </lineage>
</organism>
<dbReference type="Proteomes" id="UP000241890">
    <property type="component" value="Unassembled WGS sequence"/>
</dbReference>
<keyword evidence="3" id="KW-1185">Reference proteome</keyword>
<dbReference type="InParanoid" id="A0A2R5G8Y0"/>
<comment type="caution">
    <text evidence="2">The sequence shown here is derived from an EMBL/GenBank/DDBJ whole genome shotgun (WGS) entry which is preliminary data.</text>
</comment>